<accession>A0A1I1QQT3</accession>
<evidence type="ECO:0000313" key="1">
    <source>
        <dbReference type="EMBL" id="SFD24362.1"/>
    </source>
</evidence>
<gene>
    <name evidence="1" type="ORF">SAMN04488059_1328</name>
</gene>
<organism evidence="1 2">
    <name type="scientific">Devosia psychrophila</name>
    <dbReference type="NCBI Taxonomy" id="728005"/>
    <lineage>
        <taxon>Bacteria</taxon>
        <taxon>Pseudomonadati</taxon>
        <taxon>Pseudomonadota</taxon>
        <taxon>Alphaproteobacteria</taxon>
        <taxon>Hyphomicrobiales</taxon>
        <taxon>Devosiaceae</taxon>
        <taxon>Devosia</taxon>
    </lineage>
</organism>
<protein>
    <submittedName>
        <fullName evidence="1">Uncharacterized protein</fullName>
    </submittedName>
</protein>
<proteinExistence type="predicted"/>
<name>A0A1I1QQT3_9HYPH</name>
<dbReference type="RefSeq" id="WP_280140251.1">
    <property type="nucleotide sequence ID" value="NZ_FOMB01000032.1"/>
</dbReference>
<sequence length="44" mass="5012">MKHSADFPFARALPDAPLDMPKQMLERRSLLDLLRMTLSALTGR</sequence>
<dbReference type="EMBL" id="FOMB01000032">
    <property type="protein sequence ID" value="SFD24362.1"/>
    <property type="molecule type" value="Genomic_DNA"/>
</dbReference>
<evidence type="ECO:0000313" key="2">
    <source>
        <dbReference type="Proteomes" id="UP000182258"/>
    </source>
</evidence>
<dbReference type="Proteomes" id="UP000182258">
    <property type="component" value="Unassembled WGS sequence"/>
</dbReference>
<reference evidence="1 2" key="1">
    <citation type="submission" date="2016-10" db="EMBL/GenBank/DDBJ databases">
        <authorList>
            <person name="de Groot N.N."/>
        </authorList>
    </citation>
    <scope>NUCLEOTIDE SEQUENCE [LARGE SCALE GENOMIC DNA]</scope>
    <source>
        <strain evidence="1 2">CGMCC 1.10210</strain>
    </source>
</reference>
<dbReference type="AlphaFoldDB" id="A0A1I1QQT3"/>